<dbReference type="InterPro" id="IPR039793">
    <property type="entry name" value="UROS/Hem4"/>
</dbReference>
<dbReference type="PANTHER" id="PTHR12390:SF0">
    <property type="entry name" value="UROPORPHYRINOGEN-III SYNTHASE"/>
    <property type="match status" value="1"/>
</dbReference>
<dbReference type="KEGG" id="tdn:Suden_1228"/>
<dbReference type="GO" id="GO:0006780">
    <property type="term" value="P:uroporphyrinogen III biosynthetic process"/>
    <property type="evidence" value="ECO:0007669"/>
    <property type="project" value="InterPro"/>
</dbReference>
<evidence type="ECO:0000313" key="3">
    <source>
        <dbReference type="Proteomes" id="UP000002714"/>
    </source>
</evidence>
<dbReference type="HOGENOM" id="CLU_080916_0_0_7"/>
<reference evidence="2 3" key="1">
    <citation type="journal article" date="2008" name="Appl. Environ. Microbiol.">
        <title>Genome of the epsilonproteobacterial chemolithoautotroph Sulfurimonas denitrificans.</title>
        <authorList>
            <person name="Sievert S.M."/>
            <person name="Scott K.M."/>
            <person name="Klotz M.G."/>
            <person name="Chain P.S.G."/>
            <person name="Hauser L.J."/>
            <person name="Hemp J."/>
            <person name="Huegler M."/>
            <person name="Land M."/>
            <person name="Lapidus A."/>
            <person name="Larimer F.W."/>
            <person name="Lucas S."/>
            <person name="Malfatti S.A."/>
            <person name="Meyer F."/>
            <person name="Paulsen I.T."/>
            <person name="Ren Q."/>
            <person name="Simon J."/>
            <person name="Bailey K."/>
            <person name="Diaz E."/>
            <person name="Fitzpatrick K.A."/>
            <person name="Glover B."/>
            <person name="Gwatney N."/>
            <person name="Korajkic A."/>
            <person name="Long A."/>
            <person name="Mobberley J.M."/>
            <person name="Pantry S.N."/>
            <person name="Pazder G."/>
            <person name="Peterson S."/>
            <person name="Quintanilla J.D."/>
            <person name="Sprinkle R."/>
            <person name="Stephens J."/>
            <person name="Thomas P."/>
            <person name="Vaughn R."/>
            <person name="Weber M.J."/>
            <person name="Wooten L.L."/>
        </authorList>
    </citation>
    <scope>NUCLEOTIDE SEQUENCE [LARGE SCALE GENOMIC DNA]</scope>
    <source>
        <strain evidence="3">ATCC 33889 / DSM 1251</strain>
    </source>
</reference>
<dbReference type="RefSeq" id="WP_011372858.1">
    <property type="nucleotide sequence ID" value="NC_007575.1"/>
</dbReference>
<name>Q30R75_SULDN</name>
<feature type="domain" description="Tetrapyrrole biosynthesis uroporphyrinogen III synthase" evidence="1">
    <location>
        <begin position="106"/>
        <end position="292"/>
    </location>
</feature>
<dbReference type="Gene3D" id="3.40.50.10090">
    <property type="match status" value="2"/>
</dbReference>
<dbReference type="eggNOG" id="COG1587">
    <property type="taxonomic scope" value="Bacteria"/>
</dbReference>
<dbReference type="GO" id="GO:0004852">
    <property type="term" value="F:uroporphyrinogen-III synthase activity"/>
    <property type="evidence" value="ECO:0007669"/>
    <property type="project" value="UniProtKB-EC"/>
</dbReference>
<dbReference type="InterPro" id="IPR036108">
    <property type="entry name" value="4pyrrol_syn_uPrphyn_synt_sf"/>
</dbReference>
<evidence type="ECO:0000313" key="2">
    <source>
        <dbReference type="EMBL" id="ABB44506.1"/>
    </source>
</evidence>
<proteinExistence type="predicted"/>
<gene>
    <name evidence="2" type="ordered locus">Suden_1228</name>
</gene>
<dbReference type="EC" id="4.2.1.75" evidence="2"/>
<organism evidence="2 3">
    <name type="scientific">Sulfurimonas denitrificans (strain ATCC 33889 / DSM 1251)</name>
    <name type="common">Thiomicrospira denitrificans (strain ATCC 33889 / DSM 1251)</name>
    <dbReference type="NCBI Taxonomy" id="326298"/>
    <lineage>
        <taxon>Bacteria</taxon>
        <taxon>Pseudomonadati</taxon>
        <taxon>Campylobacterota</taxon>
        <taxon>Epsilonproteobacteria</taxon>
        <taxon>Campylobacterales</taxon>
        <taxon>Sulfurimonadaceae</taxon>
        <taxon>Sulfurimonas</taxon>
    </lineage>
</organism>
<dbReference type="PANTHER" id="PTHR12390">
    <property type="entry name" value="UROPORPHYRINOGEN III SYNTHASE"/>
    <property type="match status" value="1"/>
</dbReference>
<dbReference type="Pfam" id="PF02602">
    <property type="entry name" value="HEM4"/>
    <property type="match status" value="1"/>
</dbReference>
<dbReference type="AlphaFoldDB" id="Q30R75"/>
<dbReference type="Proteomes" id="UP000002714">
    <property type="component" value="Chromosome"/>
</dbReference>
<sequence length="302" mass="34681">MKKIEKLIEHLNLIYYEYDRATHSFILDRSYSNEHVFEELIKITYILSKHNINFFVDENKSLILNSKNSFSLKIKRVMNSFIQNLKNRSLNIYVLNDKKVKWAKNLPVIKIETINTTFNISSYDALIFTSKSAVYTLNSYNTEWKSKPLYVIAPQTAKVASNLGGKIKFVSRENHGDEFADELIPLLKNKKVLYVRGSKVVSNLVEKLNANDVICDEVIVYQTVCSELKKKIKLPKNSVIIFSSPSTIECFLKNVSWDESYKAVSIGHTTQKYFPPYITPVVADTPSLDSCVKKAIELISEK</sequence>
<accession>Q30R75</accession>
<dbReference type="EMBL" id="CP000153">
    <property type="protein sequence ID" value="ABB44506.1"/>
    <property type="molecule type" value="Genomic_DNA"/>
</dbReference>
<dbReference type="InterPro" id="IPR003754">
    <property type="entry name" value="4pyrrol_synth_uPrphyn_synth"/>
</dbReference>
<dbReference type="GO" id="GO:0005829">
    <property type="term" value="C:cytosol"/>
    <property type="evidence" value="ECO:0007669"/>
    <property type="project" value="TreeGrafter"/>
</dbReference>
<dbReference type="OrthoDB" id="5328023at2"/>
<protein>
    <submittedName>
        <fullName evidence="2">Uroporphyrinogen-III synthase</fullName>
        <ecNumber evidence="2">4.2.1.75</ecNumber>
    </submittedName>
</protein>
<keyword evidence="2" id="KW-0456">Lyase</keyword>
<keyword evidence="3" id="KW-1185">Reference proteome</keyword>
<dbReference type="CDD" id="cd06578">
    <property type="entry name" value="HemD"/>
    <property type="match status" value="1"/>
</dbReference>
<evidence type="ECO:0000259" key="1">
    <source>
        <dbReference type="Pfam" id="PF02602"/>
    </source>
</evidence>
<dbReference type="STRING" id="326298.Suden_1228"/>
<dbReference type="SUPFAM" id="SSF69618">
    <property type="entry name" value="HemD-like"/>
    <property type="match status" value="1"/>
</dbReference>